<sequence length="99" mass="9994">MPIATPTRLLVAAIAAATLATHLGTRPASANPAPEPADQSAPIQTCPRIDNLAQALRAAGFTAQGAKNAALLTQRDCLEDNPTATPALAAYGQSAMSTS</sequence>
<dbReference type="Proteomes" id="UP000256913">
    <property type="component" value="Unassembled WGS sequence"/>
</dbReference>
<evidence type="ECO:0000313" key="3">
    <source>
        <dbReference type="Proteomes" id="UP000256913"/>
    </source>
</evidence>
<dbReference type="EMBL" id="QUMQ01000001">
    <property type="protein sequence ID" value="REG00936.1"/>
    <property type="molecule type" value="Genomic_DNA"/>
</dbReference>
<evidence type="ECO:0000256" key="1">
    <source>
        <dbReference type="SAM" id="SignalP"/>
    </source>
</evidence>
<organism evidence="2 3">
    <name type="scientific">Asanoa ferruginea</name>
    <dbReference type="NCBI Taxonomy" id="53367"/>
    <lineage>
        <taxon>Bacteria</taxon>
        <taxon>Bacillati</taxon>
        <taxon>Actinomycetota</taxon>
        <taxon>Actinomycetes</taxon>
        <taxon>Micromonosporales</taxon>
        <taxon>Micromonosporaceae</taxon>
        <taxon>Asanoa</taxon>
    </lineage>
</organism>
<gene>
    <name evidence="2" type="ORF">DFJ67_7002</name>
</gene>
<accession>A0A3D9ZUQ8</accession>
<proteinExistence type="predicted"/>
<feature type="chain" id="PRO_5017754730" description="DUF732 domain-containing protein" evidence="1">
    <location>
        <begin position="31"/>
        <end position="99"/>
    </location>
</feature>
<evidence type="ECO:0008006" key="4">
    <source>
        <dbReference type="Google" id="ProtNLM"/>
    </source>
</evidence>
<dbReference type="AlphaFoldDB" id="A0A3D9ZUQ8"/>
<name>A0A3D9ZUQ8_9ACTN</name>
<keyword evidence="1" id="KW-0732">Signal</keyword>
<protein>
    <recommendedName>
        <fullName evidence="4">DUF732 domain-containing protein</fullName>
    </recommendedName>
</protein>
<comment type="caution">
    <text evidence="2">The sequence shown here is derived from an EMBL/GenBank/DDBJ whole genome shotgun (WGS) entry which is preliminary data.</text>
</comment>
<reference evidence="2 3" key="1">
    <citation type="submission" date="2018-08" db="EMBL/GenBank/DDBJ databases">
        <title>Sequencing the genomes of 1000 actinobacteria strains.</title>
        <authorList>
            <person name="Klenk H.-P."/>
        </authorList>
    </citation>
    <scope>NUCLEOTIDE SEQUENCE [LARGE SCALE GENOMIC DNA]</scope>
    <source>
        <strain evidence="2 3">DSM 44099</strain>
    </source>
</reference>
<feature type="signal peptide" evidence="1">
    <location>
        <begin position="1"/>
        <end position="30"/>
    </location>
</feature>
<keyword evidence="3" id="KW-1185">Reference proteome</keyword>
<evidence type="ECO:0000313" key="2">
    <source>
        <dbReference type="EMBL" id="REG00936.1"/>
    </source>
</evidence>